<evidence type="ECO:0000313" key="1">
    <source>
        <dbReference type="EMBL" id="DAD80803.1"/>
    </source>
</evidence>
<proteinExistence type="predicted"/>
<accession>A0A8S5MFW4</accession>
<dbReference type="EMBL" id="BK014888">
    <property type="protein sequence ID" value="DAD80803.1"/>
    <property type="molecule type" value="Genomic_DNA"/>
</dbReference>
<organism evidence="1">
    <name type="scientific">Siphoviridae sp. ctWuM9</name>
    <dbReference type="NCBI Taxonomy" id="2826364"/>
    <lineage>
        <taxon>Viruses</taxon>
        <taxon>Duplodnaviria</taxon>
        <taxon>Heunggongvirae</taxon>
        <taxon>Uroviricota</taxon>
        <taxon>Caudoviricetes</taxon>
    </lineage>
</organism>
<reference evidence="1" key="1">
    <citation type="journal article" date="2021" name="Proc. Natl. Acad. Sci. U.S.A.">
        <title>A Catalog of Tens of Thousands of Viruses from Human Metagenomes Reveals Hidden Associations with Chronic Diseases.</title>
        <authorList>
            <person name="Tisza M.J."/>
            <person name="Buck C.B."/>
        </authorList>
    </citation>
    <scope>NUCLEOTIDE SEQUENCE</scope>
    <source>
        <strain evidence="1">CtWuM9</strain>
    </source>
</reference>
<name>A0A8S5MFW4_9CAUD</name>
<sequence length="106" mass="12343">MIVTDYDLAFCKHALYCIYDKLIDQSDTEYYCNVYGKDALFCYACGYHISIVVYNGQIRFTIDHSVSGRSVESSLYEYEDPSLYKLFLTIIKLIKDKCDKNATKTR</sequence>
<protein>
    <submittedName>
        <fullName evidence="1">Uncharacterized protein</fullName>
    </submittedName>
</protein>